<keyword evidence="1" id="KW-0597">Phosphoprotein</keyword>
<sequence>MKFYIIENDYDTIRAIENIIEDNKLGELIGYSIDADDALNEILLKRPDIVLMDLLMPDKNGIQIIKKIKSSNSSIKIIIISQETSKEIVSRAYNAGIDFFISKPINTVEISKVVKNISENIKMEKILNKIKRIFDKLELSSQRYEKRDREVNIRIILSQLGILGEKGSEDIINICNYIIKNKLKPSEIRIRDICNSLSNSPRAMEQRVRRAINKALINIVNLGLEDNMNDTFIKYSNTLFDFEDVKAEMDLARGKNTMGGKIKVLKFIEGLLLYSEF</sequence>
<feature type="modified residue" description="4-aspartylphosphate" evidence="1">
    <location>
        <position position="53"/>
    </location>
</feature>
<accession>A0A1M5VR90</accession>
<dbReference type="RefSeq" id="WP_073197469.1">
    <property type="nucleotide sequence ID" value="NZ_FQXO01000069.1"/>
</dbReference>
<dbReference type="PANTHER" id="PTHR43228:SF8">
    <property type="entry name" value="TRANSCRIPTIONAL REGULATORY PROTEIN GLNL"/>
    <property type="match status" value="1"/>
</dbReference>
<feature type="domain" description="Response regulatory" evidence="2">
    <location>
        <begin position="2"/>
        <end position="118"/>
    </location>
</feature>
<evidence type="ECO:0000313" key="3">
    <source>
        <dbReference type="EMBL" id="SHH77443.1"/>
    </source>
</evidence>
<dbReference type="OrthoDB" id="1684633at2"/>
<dbReference type="Proteomes" id="UP000183967">
    <property type="component" value="Unassembled WGS sequence"/>
</dbReference>
<evidence type="ECO:0000256" key="1">
    <source>
        <dbReference type="PROSITE-ProRule" id="PRU00169"/>
    </source>
</evidence>
<name>A0A1M5VR90_9FIRM</name>
<dbReference type="InterPro" id="IPR052048">
    <property type="entry name" value="ST_Response_Regulator"/>
</dbReference>
<protein>
    <submittedName>
        <fullName evidence="3">Two-component system, response regulator YcbB</fullName>
    </submittedName>
</protein>
<dbReference type="AlphaFoldDB" id="A0A1M5VR90"/>
<dbReference type="Pfam" id="PF00072">
    <property type="entry name" value="Response_reg"/>
    <property type="match status" value="1"/>
</dbReference>
<keyword evidence="4" id="KW-1185">Reference proteome</keyword>
<dbReference type="Gene3D" id="3.40.50.2300">
    <property type="match status" value="1"/>
</dbReference>
<evidence type="ECO:0000313" key="4">
    <source>
        <dbReference type="Proteomes" id="UP000183967"/>
    </source>
</evidence>
<dbReference type="GO" id="GO:0000160">
    <property type="term" value="P:phosphorelay signal transduction system"/>
    <property type="evidence" value="ECO:0007669"/>
    <property type="project" value="InterPro"/>
</dbReference>
<dbReference type="EMBL" id="FQXO01000069">
    <property type="protein sequence ID" value="SHH77443.1"/>
    <property type="molecule type" value="Genomic_DNA"/>
</dbReference>
<dbReference type="PANTHER" id="PTHR43228">
    <property type="entry name" value="TWO-COMPONENT RESPONSE REGULATOR"/>
    <property type="match status" value="1"/>
</dbReference>
<dbReference type="Pfam" id="PF08664">
    <property type="entry name" value="YcbB"/>
    <property type="match status" value="1"/>
</dbReference>
<organism evidence="3 4">
    <name type="scientific">Caloranaerobacter azorensis DSM 13643</name>
    <dbReference type="NCBI Taxonomy" id="1121264"/>
    <lineage>
        <taxon>Bacteria</taxon>
        <taxon>Bacillati</taxon>
        <taxon>Bacillota</taxon>
        <taxon>Tissierellia</taxon>
        <taxon>Tissierellales</taxon>
        <taxon>Thermohalobacteraceae</taxon>
        <taxon>Caloranaerobacter</taxon>
    </lineage>
</organism>
<dbReference type="InterPro" id="IPR001789">
    <property type="entry name" value="Sig_transdc_resp-reg_receiver"/>
</dbReference>
<dbReference type="SMART" id="SM00448">
    <property type="entry name" value="REC"/>
    <property type="match status" value="1"/>
</dbReference>
<dbReference type="InterPro" id="IPR013972">
    <property type="entry name" value="YcbB"/>
</dbReference>
<evidence type="ECO:0000259" key="2">
    <source>
        <dbReference type="PROSITE" id="PS50110"/>
    </source>
</evidence>
<reference evidence="4" key="1">
    <citation type="submission" date="2016-11" db="EMBL/GenBank/DDBJ databases">
        <authorList>
            <person name="Varghese N."/>
            <person name="Submissions S."/>
        </authorList>
    </citation>
    <scope>NUCLEOTIDE SEQUENCE [LARGE SCALE GENOMIC DNA]</scope>
    <source>
        <strain evidence="4">DSM 13643</strain>
    </source>
</reference>
<dbReference type="SUPFAM" id="SSF52172">
    <property type="entry name" value="CheY-like"/>
    <property type="match status" value="1"/>
</dbReference>
<dbReference type="PROSITE" id="PS50110">
    <property type="entry name" value="RESPONSE_REGULATORY"/>
    <property type="match status" value="1"/>
</dbReference>
<proteinExistence type="predicted"/>
<gene>
    <name evidence="3" type="ORF">SAMN02745135_02064</name>
</gene>
<dbReference type="InterPro" id="IPR011006">
    <property type="entry name" value="CheY-like_superfamily"/>
</dbReference>